<organism evidence="2 3">
    <name type="scientific">Ktedonobacter racemifer DSM 44963</name>
    <dbReference type="NCBI Taxonomy" id="485913"/>
    <lineage>
        <taxon>Bacteria</taxon>
        <taxon>Bacillati</taxon>
        <taxon>Chloroflexota</taxon>
        <taxon>Ktedonobacteria</taxon>
        <taxon>Ktedonobacterales</taxon>
        <taxon>Ktedonobacteraceae</taxon>
        <taxon>Ktedonobacter</taxon>
    </lineage>
</organism>
<evidence type="ECO:0000259" key="1">
    <source>
        <dbReference type="PROSITE" id="PS51186"/>
    </source>
</evidence>
<dbReference type="EMBL" id="ADVG01000004">
    <property type="protein sequence ID" value="EFH82907.1"/>
    <property type="molecule type" value="Genomic_DNA"/>
</dbReference>
<dbReference type="OrthoDB" id="62792at2"/>
<dbReference type="InterPro" id="IPR016181">
    <property type="entry name" value="Acyl_CoA_acyltransferase"/>
</dbReference>
<dbReference type="GO" id="GO:0016747">
    <property type="term" value="F:acyltransferase activity, transferring groups other than amino-acyl groups"/>
    <property type="evidence" value="ECO:0007669"/>
    <property type="project" value="InterPro"/>
</dbReference>
<evidence type="ECO:0000313" key="2">
    <source>
        <dbReference type="EMBL" id="EFH82907.1"/>
    </source>
</evidence>
<sequence length="289" mass="33057">MLKVFDLVSSFPLVSRHTLDLPWRLSAPVINEGHDGSFWIDTNGRVVGFAAWQYYWAALDFFILPGPTKQEVEAEIFAWAEGRMRECDVERGYPLPYWVEFRDDDAERLQLVKAHGFVLEDNDSYTLFQHALDDLAPVPELSEGFVLRPLMGEQEVADYAELHRLAFESASMTSEWRARSLCTPQYRSDLDLVICAPDGLLAAFCVGWYDPGRHVAQIEPIGVHPRFRRHGLARTLLLTMLHRFKLYGATSAFIEPFSANMPIHRASEAVGFQRVHTIHRLGKWVNQPV</sequence>
<dbReference type="Pfam" id="PF00583">
    <property type="entry name" value="Acetyltransf_1"/>
    <property type="match status" value="1"/>
</dbReference>
<dbReference type="eggNOG" id="COG0456">
    <property type="taxonomic scope" value="Bacteria"/>
</dbReference>
<dbReference type="InterPro" id="IPR000182">
    <property type="entry name" value="GNAT_dom"/>
</dbReference>
<dbReference type="InParanoid" id="D6U302"/>
<dbReference type="STRING" id="485913.Krac_3789"/>
<proteinExistence type="predicted"/>
<gene>
    <name evidence="2" type="ORF">Krac_3789</name>
</gene>
<dbReference type="AlphaFoldDB" id="D6U302"/>
<feature type="domain" description="N-acetyltransferase" evidence="1">
    <location>
        <begin position="145"/>
        <end position="289"/>
    </location>
</feature>
<name>D6U302_KTERA</name>
<keyword evidence="2" id="KW-0808">Transferase</keyword>
<evidence type="ECO:0000313" key="3">
    <source>
        <dbReference type="Proteomes" id="UP000004508"/>
    </source>
</evidence>
<dbReference type="PROSITE" id="PS51186">
    <property type="entry name" value="GNAT"/>
    <property type="match status" value="1"/>
</dbReference>
<dbReference type="Gene3D" id="3.40.630.30">
    <property type="match status" value="1"/>
</dbReference>
<keyword evidence="3" id="KW-1185">Reference proteome</keyword>
<dbReference type="Proteomes" id="UP000004508">
    <property type="component" value="Unassembled WGS sequence"/>
</dbReference>
<comment type="caution">
    <text evidence="2">The sequence shown here is derived from an EMBL/GenBank/DDBJ whole genome shotgun (WGS) entry which is preliminary data.</text>
</comment>
<dbReference type="SUPFAM" id="SSF55729">
    <property type="entry name" value="Acyl-CoA N-acyltransferases (Nat)"/>
    <property type="match status" value="1"/>
</dbReference>
<dbReference type="CDD" id="cd04301">
    <property type="entry name" value="NAT_SF"/>
    <property type="match status" value="1"/>
</dbReference>
<accession>D6U302</accession>
<reference evidence="2 3" key="1">
    <citation type="journal article" date="2011" name="Stand. Genomic Sci.">
        <title>Non-contiguous finished genome sequence and contextual data of the filamentous soil bacterium Ktedonobacter racemifer type strain (SOSP1-21).</title>
        <authorList>
            <person name="Chang Y.J."/>
            <person name="Land M."/>
            <person name="Hauser L."/>
            <person name="Chertkov O."/>
            <person name="Del Rio T.G."/>
            <person name="Nolan M."/>
            <person name="Copeland A."/>
            <person name="Tice H."/>
            <person name="Cheng J.F."/>
            <person name="Lucas S."/>
            <person name="Han C."/>
            <person name="Goodwin L."/>
            <person name="Pitluck S."/>
            <person name="Ivanova N."/>
            <person name="Ovchinikova G."/>
            <person name="Pati A."/>
            <person name="Chen A."/>
            <person name="Palaniappan K."/>
            <person name="Mavromatis K."/>
            <person name="Liolios K."/>
            <person name="Brettin T."/>
            <person name="Fiebig A."/>
            <person name="Rohde M."/>
            <person name="Abt B."/>
            <person name="Goker M."/>
            <person name="Detter J.C."/>
            <person name="Woyke T."/>
            <person name="Bristow J."/>
            <person name="Eisen J.A."/>
            <person name="Markowitz V."/>
            <person name="Hugenholtz P."/>
            <person name="Kyrpides N.C."/>
            <person name="Klenk H.P."/>
            <person name="Lapidus A."/>
        </authorList>
    </citation>
    <scope>NUCLEOTIDE SEQUENCE [LARGE SCALE GENOMIC DNA]</scope>
    <source>
        <strain evidence="3">DSM 44963</strain>
    </source>
</reference>
<protein>
    <submittedName>
        <fullName evidence="2">GCN5-related N-acetyltransferase</fullName>
    </submittedName>
</protein>